<evidence type="ECO:0000313" key="2">
    <source>
        <dbReference type="Proteomes" id="UP000637074"/>
    </source>
</evidence>
<comment type="caution">
    <text evidence="1">The sequence shown here is derived from an EMBL/GenBank/DDBJ whole genome shotgun (WGS) entry which is preliminary data.</text>
</comment>
<reference evidence="1 2" key="1">
    <citation type="journal article" date="2022" name="Int. J. Syst. Evol. Microbiol.">
        <title>Neobacillus kokaensis sp. nov., isolated from soil.</title>
        <authorList>
            <person name="Yuki K."/>
            <person name="Matsubara H."/>
            <person name="Yamaguchi S."/>
        </authorList>
    </citation>
    <scope>NUCLEOTIDE SEQUENCE [LARGE SCALE GENOMIC DNA]</scope>
    <source>
        <strain evidence="1 2">LOB 377</strain>
    </source>
</reference>
<sequence>MLTLSNINELTTVKAELNIFQRNHPELFEKFIDIIYLTRALHFKYQYMGCLLMDEEPGENTPDFVYGSVLRLYKKEIQQLKNNADIQSLTDILAQYKRNGYAKLSLLALGQNPETLVGPTLVQ</sequence>
<protein>
    <submittedName>
        <fullName evidence="1">Uncharacterized protein</fullName>
    </submittedName>
</protein>
<dbReference type="RefSeq" id="WP_191275825.1">
    <property type="nucleotide sequence ID" value="NZ_BNDS01000022.1"/>
</dbReference>
<gene>
    <name evidence="1" type="ORF">AM1BK_39560</name>
</gene>
<organism evidence="1 2">
    <name type="scientific">Neobacillus kokaensis</name>
    <dbReference type="NCBI Taxonomy" id="2759023"/>
    <lineage>
        <taxon>Bacteria</taxon>
        <taxon>Bacillati</taxon>
        <taxon>Bacillota</taxon>
        <taxon>Bacilli</taxon>
        <taxon>Bacillales</taxon>
        <taxon>Bacillaceae</taxon>
        <taxon>Neobacillus</taxon>
    </lineage>
</organism>
<proteinExistence type="predicted"/>
<dbReference type="Proteomes" id="UP000637074">
    <property type="component" value="Unassembled WGS sequence"/>
</dbReference>
<accession>A0ABQ3N9J9</accession>
<name>A0ABQ3N9J9_9BACI</name>
<dbReference type="EMBL" id="BNDS01000022">
    <property type="protein sequence ID" value="GHI00414.1"/>
    <property type="molecule type" value="Genomic_DNA"/>
</dbReference>
<evidence type="ECO:0000313" key="1">
    <source>
        <dbReference type="EMBL" id="GHI00414.1"/>
    </source>
</evidence>
<keyword evidence="2" id="KW-1185">Reference proteome</keyword>